<sequence>MRNMMILGVYVAGMVFSLPFWLSLKKRYTRYVKFYEDYGQTEADGTGDFAFTLIMLACWPVLLIGGMLMALEKIYMKRERCL</sequence>
<evidence type="ECO:0000313" key="2">
    <source>
        <dbReference type="EMBL" id="HIU03691.1"/>
    </source>
</evidence>
<reference evidence="2" key="2">
    <citation type="journal article" date="2021" name="PeerJ">
        <title>Extensive microbial diversity within the chicken gut microbiome revealed by metagenomics and culture.</title>
        <authorList>
            <person name="Gilroy R."/>
            <person name="Ravi A."/>
            <person name="Getino M."/>
            <person name="Pursley I."/>
            <person name="Horton D.L."/>
            <person name="Alikhan N.F."/>
            <person name="Baker D."/>
            <person name="Gharbi K."/>
            <person name="Hall N."/>
            <person name="Watson M."/>
            <person name="Adriaenssens E.M."/>
            <person name="Foster-Nyarko E."/>
            <person name="Jarju S."/>
            <person name="Secka A."/>
            <person name="Antonio M."/>
            <person name="Oren A."/>
            <person name="Chaudhuri R.R."/>
            <person name="La Ragione R."/>
            <person name="Hildebrand F."/>
            <person name="Pallen M.J."/>
        </authorList>
    </citation>
    <scope>NUCLEOTIDE SEQUENCE</scope>
    <source>
        <strain evidence="2">CHK187-14744</strain>
    </source>
</reference>
<feature type="transmembrane region" description="Helical" evidence="1">
    <location>
        <begin position="7"/>
        <end position="24"/>
    </location>
</feature>
<dbReference type="EMBL" id="DVLT01000068">
    <property type="protein sequence ID" value="HIU03691.1"/>
    <property type="molecule type" value="Genomic_DNA"/>
</dbReference>
<proteinExistence type="predicted"/>
<evidence type="ECO:0000256" key="1">
    <source>
        <dbReference type="SAM" id="Phobius"/>
    </source>
</evidence>
<organism evidence="2 3">
    <name type="scientific">Candidatus Onthocola gallistercoris</name>
    <dbReference type="NCBI Taxonomy" id="2840876"/>
    <lineage>
        <taxon>Bacteria</taxon>
        <taxon>Bacillati</taxon>
        <taxon>Bacillota</taxon>
        <taxon>Bacilli</taxon>
        <taxon>Candidatus Onthocola</taxon>
    </lineage>
</organism>
<name>A0A9D1HI02_9FIRM</name>
<evidence type="ECO:0000313" key="3">
    <source>
        <dbReference type="Proteomes" id="UP000824164"/>
    </source>
</evidence>
<comment type="caution">
    <text evidence="2">The sequence shown here is derived from an EMBL/GenBank/DDBJ whole genome shotgun (WGS) entry which is preliminary data.</text>
</comment>
<keyword evidence="1" id="KW-0472">Membrane</keyword>
<reference evidence="2" key="1">
    <citation type="submission" date="2020-10" db="EMBL/GenBank/DDBJ databases">
        <authorList>
            <person name="Gilroy R."/>
        </authorList>
    </citation>
    <scope>NUCLEOTIDE SEQUENCE</scope>
    <source>
        <strain evidence="2">CHK187-14744</strain>
    </source>
</reference>
<keyword evidence="1" id="KW-1133">Transmembrane helix</keyword>
<dbReference type="Proteomes" id="UP000824164">
    <property type="component" value="Unassembled WGS sequence"/>
</dbReference>
<accession>A0A9D1HI02</accession>
<feature type="transmembrane region" description="Helical" evidence="1">
    <location>
        <begin position="49"/>
        <end position="71"/>
    </location>
</feature>
<protein>
    <submittedName>
        <fullName evidence="2">Uncharacterized protein</fullName>
    </submittedName>
</protein>
<gene>
    <name evidence="2" type="ORF">IAB63_10610</name>
</gene>
<dbReference type="AlphaFoldDB" id="A0A9D1HI02"/>
<keyword evidence="1" id="KW-0812">Transmembrane</keyword>